<sequence>MNIFRKLIDDIDPKALERAVNTLRMARDTGGVIYIAGNGGSAATATHLANDLGKATKVSGLNPIRALSMSDNVSWLTALGNDEGYDRVFAGQMENFAKPGDVLIAISTSGNSANLVRAVELARETGVRSIGVLGFEGGRLKDMVDECIWLPSPVGAYGPVESAHSVVVDLINACLMADRPLGMAAE</sequence>
<dbReference type="InterPro" id="IPR046348">
    <property type="entry name" value="SIS_dom_sf"/>
</dbReference>
<protein>
    <submittedName>
        <fullName evidence="2">SIS domain-containing protein</fullName>
    </submittedName>
</protein>
<dbReference type="GO" id="GO:0097367">
    <property type="term" value="F:carbohydrate derivative binding"/>
    <property type="evidence" value="ECO:0007669"/>
    <property type="project" value="InterPro"/>
</dbReference>
<evidence type="ECO:0000313" key="2">
    <source>
        <dbReference type="EMBL" id="NNU80312.1"/>
    </source>
</evidence>
<dbReference type="Proteomes" id="UP000572377">
    <property type="component" value="Unassembled WGS sequence"/>
</dbReference>
<dbReference type="RefSeq" id="WP_171323966.1">
    <property type="nucleotide sequence ID" value="NZ_JABFBC010000001.1"/>
</dbReference>
<gene>
    <name evidence="2" type="ORF">HMH01_07645</name>
</gene>
<dbReference type="GO" id="GO:1901135">
    <property type="term" value="P:carbohydrate derivative metabolic process"/>
    <property type="evidence" value="ECO:0007669"/>
    <property type="project" value="InterPro"/>
</dbReference>
<accession>A0A849L246</accession>
<dbReference type="InterPro" id="IPR035461">
    <property type="entry name" value="GmhA/DiaA"/>
</dbReference>
<keyword evidence="3" id="KW-1185">Reference proteome</keyword>
<dbReference type="PANTHER" id="PTHR30390">
    <property type="entry name" value="SEDOHEPTULOSE 7-PHOSPHATE ISOMERASE / DNAA INITIATOR-ASSOCIATING FACTOR FOR REPLICATION INITIATION"/>
    <property type="match status" value="1"/>
</dbReference>
<dbReference type="EMBL" id="JABFBC010000001">
    <property type="protein sequence ID" value="NNU80312.1"/>
    <property type="molecule type" value="Genomic_DNA"/>
</dbReference>
<dbReference type="Gene3D" id="3.40.50.10490">
    <property type="entry name" value="Glucose-6-phosphate isomerase like protein, domain 1"/>
    <property type="match status" value="1"/>
</dbReference>
<dbReference type="InterPro" id="IPR050099">
    <property type="entry name" value="SIS_GmhA/DiaA_subfam"/>
</dbReference>
<comment type="caution">
    <text evidence="2">The sequence shown here is derived from an EMBL/GenBank/DDBJ whole genome shotgun (WGS) entry which is preliminary data.</text>
</comment>
<dbReference type="InterPro" id="IPR001347">
    <property type="entry name" value="SIS_dom"/>
</dbReference>
<dbReference type="Pfam" id="PF13580">
    <property type="entry name" value="SIS_2"/>
    <property type="match status" value="1"/>
</dbReference>
<dbReference type="PANTHER" id="PTHR30390:SF8">
    <property type="entry name" value="SUGAR ISOMERASE (SIS)"/>
    <property type="match status" value="1"/>
</dbReference>
<dbReference type="SUPFAM" id="SSF53697">
    <property type="entry name" value="SIS domain"/>
    <property type="match status" value="1"/>
</dbReference>
<reference evidence="2 3" key="1">
    <citation type="submission" date="2020-05" db="EMBL/GenBank/DDBJ databases">
        <title>Gimesia benthica sp. nov., a novel planctomycete isolated from a deep-sea water sample of the Northwest Indian Ocean.</title>
        <authorList>
            <person name="Wang J."/>
            <person name="Ruan C."/>
            <person name="Song L."/>
            <person name="Zhu Y."/>
            <person name="Li A."/>
            <person name="Zheng X."/>
            <person name="Wang L."/>
            <person name="Lu Z."/>
            <person name="Huang Y."/>
            <person name="Du W."/>
            <person name="Zhou Y."/>
            <person name="Huang L."/>
            <person name="Dai X."/>
        </authorList>
    </citation>
    <scope>NUCLEOTIDE SEQUENCE [LARGE SCALE GENOMIC DNA]</scope>
    <source>
        <strain evidence="2 3">YYQ-30</strain>
    </source>
</reference>
<feature type="domain" description="SIS" evidence="1">
    <location>
        <begin position="19"/>
        <end position="181"/>
    </location>
</feature>
<dbReference type="AlphaFoldDB" id="A0A849L246"/>
<name>A0A849L246_9RHOB</name>
<evidence type="ECO:0000313" key="3">
    <source>
        <dbReference type="Proteomes" id="UP000572377"/>
    </source>
</evidence>
<dbReference type="PROSITE" id="PS51464">
    <property type="entry name" value="SIS"/>
    <property type="match status" value="1"/>
</dbReference>
<proteinExistence type="predicted"/>
<evidence type="ECO:0000259" key="1">
    <source>
        <dbReference type="PROSITE" id="PS51464"/>
    </source>
</evidence>
<dbReference type="CDD" id="cd05006">
    <property type="entry name" value="SIS_GmhA"/>
    <property type="match status" value="1"/>
</dbReference>
<organism evidence="2 3">
    <name type="scientific">Halovulum dunhuangense</name>
    <dbReference type="NCBI Taxonomy" id="1505036"/>
    <lineage>
        <taxon>Bacteria</taxon>
        <taxon>Pseudomonadati</taxon>
        <taxon>Pseudomonadota</taxon>
        <taxon>Alphaproteobacteria</taxon>
        <taxon>Rhodobacterales</taxon>
        <taxon>Paracoccaceae</taxon>
        <taxon>Halovulum</taxon>
    </lineage>
</organism>